<evidence type="ECO:0000313" key="4">
    <source>
        <dbReference type="EMBL" id="BAO83657.1"/>
    </source>
</evidence>
<gene>
    <name evidence="4" type="ORF">SMCB_1429</name>
</gene>
<proteinExistence type="predicted"/>
<dbReference type="SUPFAM" id="SSF55781">
    <property type="entry name" value="GAF domain-like"/>
    <property type="match status" value="2"/>
</dbReference>
<accession>A0A060NPE9</accession>
<dbReference type="InterPro" id="IPR043128">
    <property type="entry name" value="Rev_trsase/Diguanyl_cyclase"/>
</dbReference>
<dbReference type="InterPro" id="IPR000700">
    <property type="entry name" value="PAS-assoc_C"/>
</dbReference>
<dbReference type="Pfam" id="PF13185">
    <property type="entry name" value="GAF_2"/>
    <property type="match status" value="1"/>
</dbReference>
<dbReference type="InterPro" id="IPR013655">
    <property type="entry name" value="PAS_fold_3"/>
</dbReference>
<dbReference type="SMART" id="SM00086">
    <property type="entry name" value="PAC"/>
    <property type="match status" value="2"/>
</dbReference>
<evidence type="ECO:0000259" key="3">
    <source>
        <dbReference type="PROSITE" id="PS50887"/>
    </source>
</evidence>
<dbReference type="SMART" id="SM00065">
    <property type="entry name" value="GAF"/>
    <property type="match status" value="2"/>
</dbReference>
<dbReference type="InterPro" id="IPR029787">
    <property type="entry name" value="Nucleotide_cyclase"/>
</dbReference>
<dbReference type="NCBIfam" id="TIGR00229">
    <property type="entry name" value="sensory_box"/>
    <property type="match status" value="2"/>
</dbReference>
<evidence type="ECO:0000259" key="1">
    <source>
        <dbReference type="PROSITE" id="PS50112"/>
    </source>
</evidence>
<dbReference type="InterPro" id="IPR035965">
    <property type="entry name" value="PAS-like_dom_sf"/>
</dbReference>
<feature type="domain" description="PAS" evidence="1">
    <location>
        <begin position="473"/>
        <end position="519"/>
    </location>
</feature>
<dbReference type="Pfam" id="PF08447">
    <property type="entry name" value="PAS_3"/>
    <property type="match status" value="1"/>
</dbReference>
<dbReference type="InterPro" id="IPR000160">
    <property type="entry name" value="GGDEF_dom"/>
</dbReference>
<dbReference type="Pfam" id="PF00990">
    <property type="entry name" value="GGDEF"/>
    <property type="match status" value="1"/>
</dbReference>
<dbReference type="SUPFAM" id="SSF55785">
    <property type="entry name" value="PYP-like sensor domain (PAS domain)"/>
    <property type="match status" value="2"/>
</dbReference>
<dbReference type="InterPro" id="IPR052163">
    <property type="entry name" value="DGC-Regulatory_Protein"/>
</dbReference>
<evidence type="ECO:0000313" key="5">
    <source>
        <dbReference type="Proteomes" id="UP000066014"/>
    </source>
</evidence>
<dbReference type="CDD" id="cd00130">
    <property type="entry name" value="PAS"/>
    <property type="match status" value="2"/>
</dbReference>
<evidence type="ECO:0000259" key="2">
    <source>
        <dbReference type="PROSITE" id="PS50113"/>
    </source>
</evidence>
<dbReference type="Proteomes" id="UP000066014">
    <property type="component" value="Chromosome"/>
</dbReference>
<dbReference type="KEGG" id="cbab:SMCB_1429"/>
<dbReference type="NCBIfam" id="TIGR00254">
    <property type="entry name" value="GGDEF"/>
    <property type="match status" value="1"/>
</dbReference>
<dbReference type="SUPFAM" id="SSF55073">
    <property type="entry name" value="Nucleotide cyclase"/>
    <property type="match status" value="1"/>
</dbReference>
<dbReference type="PROSITE" id="PS50112">
    <property type="entry name" value="PAS"/>
    <property type="match status" value="2"/>
</dbReference>
<dbReference type="STRING" id="1458426.SMCB_1429"/>
<organism evidence="4 5">
    <name type="scientific">Serpentinimonas maccroryi</name>
    <dbReference type="NCBI Taxonomy" id="1458426"/>
    <lineage>
        <taxon>Bacteria</taxon>
        <taxon>Pseudomonadati</taxon>
        <taxon>Pseudomonadota</taxon>
        <taxon>Betaproteobacteria</taxon>
        <taxon>Burkholderiales</taxon>
        <taxon>Comamonadaceae</taxon>
        <taxon>Serpentinimonas</taxon>
    </lineage>
</organism>
<feature type="domain" description="PAS" evidence="1">
    <location>
        <begin position="347"/>
        <end position="419"/>
    </location>
</feature>
<dbReference type="InterPro" id="IPR001610">
    <property type="entry name" value="PAC"/>
</dbReference>
<dbReference type="PROSITE" id="PS50887">
    <property type="entry name" value="GGDEF"/>
    <property type="match status" value="1"/>
</dbReference>
<reference evidence="4 5" key="1">
    <citation type="journal article" date="2014" name="Nat. Commun.">
        <title>Physiological and genomic features of highly alkaliphilic hydrogen-utilizing Betaproteobacteria from a continental serpentinizing site.</title>
        <authorList>
            <person name="Suzuki S."/>
            <person name="Kuenen J.G."/>
            <person name="Schipper K."/>
            <person name="van der Velde S."/>
            <person name="Ishii S."/>
            <person name="Wu A."/>
            <person name="Sorokin D.Y."/>
            <person name="Tenney A."/>
            <person name="Meng X.Y."/>
            <person name="Morrill P.L."/>
            <person name="Kamagata Y."/>
            <person name="Muyzer G."/>
            <person name="Nealson K.H."/>
        </authorList>
    </citation>
    <scope>NUCLEOTIDE SEQUENCE [LARGE SCALE GENOMIC DNA]</scope>
    <source>
        <strain evidence="4 5">B1</strain>
    </source>
</reference>
<dbReference type="Pfam" id="PF01590">
    <property type="entry name" value="GAF"/>
    <property type="match status" value="1"/>
</dbReference>
<dbReference type="EMBL" id="AP014569">
    <property type="protein sequence ID" value="BAO83657.1"/>
    <property type="molecule type" value="Genomic_DNA"/>
</dbReference>
<dbReference type="Gene3D" id="3.30.70.270">
    <property type="match status" value="1"/>
</dbReference>
<dbReference type="PANTHER" id="PTHR46663:SF3">
    <property type="entry name" value="SLL0267 PROTEIN"/>
    <property type="match status" value="1"/>
</dbReference>
<dbReference type="PANTHER" id="PTHR46663">
    <property type="entry name" value="DIGUANYLATE CYCLASE DGCT-RELATED"/>
    <property type="match status" value="1"/>
</dbReference>
<dbReference type="SMART" id="SM00267">
    <property type="entry name" value="GGDEF"/>
    <property type="match status" value="1"/>
</dbReference>
<feature type="domain" description="PAC" evidence="2">
    <location>
        <begin position="423"/>
        <end position="476"/>
    </location>
</feature>
<dbReference type="SMART" id="SM00091">
    <property type="entry name" value="PAS"/>
    <property type="match status" value="2"/>
</dbReference>
<name>A0A060NPE9_9BURK</name>
<dbReference type="AlphaFoldDB" id="A0A060NPE9"/>
<dbReference type="Gene3D" id="3.30.450.40">
    <property type="match status" value="2"/>
</dbReference>
<keyword evidence="5" id="KW-1185">Reference proteome</keyword>
<sequence>MNPAGPPDCAPALPDGEAERLRALRALGVLDSAAEERFDRITRLARALFDVPIALISLVDAERQWFKSRLGVEATETERAVSFCGHAILESGIFEIPDTLQDPRFAHNPMVTGEPHIRYYAGAPLVVDGGDTVGMLCIQDRRPRLLSPAQRTALRDLADCAQAELQAQRRQLTQSDDLPLHLLDPTERRSGFAAVLERLLALSASAYGFIGEVLHAADGQPNLKTYAITDIAWDAASKAHFAAMAPKGLEFTNLRTLFGAALTSGEPVFSNQPVTDPRRGGLPPGYPALDAFVGIPLHHGGHLVGLVGLANRPGGYAPALLDFLHPLLERIGLWIAASRNAEQLRASQERLANLERVAHIGCWTLDLQSGRLVWSDELYRLFGLEPGVFAATYPAFLELVHPEDRAAVETAYNASLQPGHAGYEIVHRIVRRSDGAIRHIHEQIQHRRNEAGAVIESFGTAQDVTERELAAQALRRAASVYEHANDAIVITDARGQIIDVNAALCRLTGYAREELLGQNPRFWSSGRHDAAFYRKMWLALREHGLWRGEIWNRRKSGEVYPCLLTISPVPDASGRLQGYAGISTDLSTLREQERQVERLSQYDALTGLPNRRLLADRLLIAMGQATQHQHQVAVVYLDLDGFKAFNDQLGHEAGDQLLIALGHGLQSALRPGDTLARLGGDEFVAVLPDLCSALDCLPVLEALLAAAASPSGALPAHDLRL</sequence>
<dbReference type="CDD" id="cd01949">
    <property type="entry name" value="GGDEF"/>
    <property type="match status" value="1"/>
</dbReference>
<dbReference type="Pfam" id="PF13426">
    <property type="entry name" value="PAS_9"/>
    <property type="match status" value="1"/>
</dbReference>
<feature type="domain" description="PAC" evidence="2">
    <location>
        <begin position="546"/>
        <end position="598"/>
    </location>
</feature>
<feature type="domain" description="GGDEF" evidence="3">
    <location>
        <begin position="630"/>
        <end position="721"/>
    </location>
</feature>
<dbReference type="Gene3D" id="3.30.450.20">
    <property type="entry name" value="PAS domain"/>
    <property type="match status" value="2"/>
</dbReference>
<dbReference type="InterPro" id="IPR003018">
    <property type="entry name" value="GAF"/>
</dbReference>
<dbReference type="PROSITE" id="PS50113">
    <property type="entry name" value="PAC"/>
    <property type="match status" value="2"/>
</dbReference>
<dbReference type="HOGENOM" id="CLU_000445_11_32_4"/>
<dbReference type="Gene3D" id="2.10.70.100">
    <property type="match status" value="1"/>
</dbReference>
<protein>
    <submittedName>
        <fullName evidence="4">PAS/PAC domain protein</fullName>
    </submittedName>
</protein>
<dbReference type="InterPro" id="IPR029016">
    <property type="entry name" value="GAF-like_dom_sf"/>
</dbReference>
<dbReference type="InterPro" id="IPR000014">
    <property type="entry name" value="PAS"/>
</dbReference>